<sequence length="708" mass="75669">MPGGPRARRASAMIPFSAALDGQVKPKLKNDTLYLPSAEGIYFVSNHGTLTLDGKHIYQWVDKLAPFLTGAHTLDEITASLSEDRKRMVVGLIGGLVQKGFIKDVGDDRPHGLDDGVLAAYESEIAFIDYYRDSAAHRFQRFRESKVLLVGAGQTAVALAQACLHAGLLEVHVAITDEAATDRSRLDTYLEHARERDSAQSIVEHRAAVDGSVEECKAALGSFDAVIHVSDKPMLDRARRLNRACAELGTLFIQAIVDGDEAWVGPLVAPGDEACWECARLRVLGRREGAEAEFADRPDATPSEFLAGPTAAIVANQLSFEVFKHRTEAGPVETAGALVRLDLETLQSSNHPVTRHPLCTAHGAPEPRDEAEFLAAVRDLAAGPEITGEEFSAAAAACFEPSTGLLASLDEGDFGQLPLKVSRAEYANVLLLPDFERESAAAVEVATDFTEARERAARRACELYAASAVDRRRLSGSDEPRTWGLDLISGAARSLPAADVFPALRGVLAHAADLPGLASGSTWAEAVGRGLLALADRITVAEVAESVRPAVDPAAAPRTERAERYWKMLDIVGVEVAIHDITGSLGVPTFVACVGPETVGCASGFDIGQALEEVLEQALRHHQAQAGEWPRYAAAPTAHLPELPPELRGPQAAIVAAAQPDGWPEVQELLLSRLGAAGHRPVAVPLDHDPALNRVLPYIVNVVLGEEN</sequence>
<gene>
    <name evidence="3" type="ORF">E1288_25830</name>
</gene>
<dbReference type="Gene3D" id="3.40.50.720">
    <property type="entry name" value="NAD(P)-binding Rossmann-like Domain"/>
    <property type="match status" value="1"/>
</dbReference>
<dbReference type="SUPFAM" id="SSF69572">
    <property type="entry name" value="Activating enzymes of the ubiquitin-like proteins"/>
    <property type="match status" value="1"/>
</dbReference>
<evidence type="ECO:0000313" key="4">
    <source>
        <dbReference type="Proteomes" id="UP000294947"/>
    </source>
</evidence>
<dbReference type="InterPro" id="IPR000594">
    <property type="entry name" value="ThiF_NAD_FAD-bd"/>
</dbReference>
<dbReference type="Pfam" id="PF02624">
    <property type="entry name" value="YcaO"/>
    <property type="match status" value="1"/>
</dbReference>
<dbReference type="GO" id="GO:0008641">
    <property type="term" value="F:ubiquitin-like modifier activating enzyme activity"/>
    <property type="evidence" value="ECO:0007669"/>
    <property type="project" value="InterPro"/>
</dbReference>
<evidence type="ECO:0000259" key="2">
    <source>
        <dbReference type="Pfam" id="PF02624"/>
    </source>
</evidence>
<dbReference type="Proteomes" id="UP000294947">
    <property type="component" value="Unassembled WGS sequence"/>
</dbReference>
<feature type="domain" description="YcaO" evidence="2">
    <location>
        <begin position="459"/>
        <end position="629"/>
    </location>
</feature>
<keyword evidence="4" id="KW-1185">Reference proteome</keyword>
<dbReference type="Gene3D" id="3.90.930.60">
    <property type="match status" value="1"/>
</dbReference>
<dbReference type="InterPro" id="IPR022291">
    <property type="entry name" value="Bacteriocin_synth_cyclodeHase"/>
</dbReference>
<accession>A0A4R4YHQ5</accession>
<evidence type="ECO:0000259" key="1">
    <source>
        <dbReference type="Pfam" id="PF00899"/>
    </source>
</evidence>
<dbReference type="InterPro" id="IPR003776">
    <property type="entry name" value="YcaO-like_dom"/>
</dbReference>
<proteinExistence type="predicted"/>
<evidence type="ECO:0000313" key="3">
    <source>
        <dbReference type="EMBL" id="TDD43800.1"/>
    </source>
</evidence>
<protein>
    <submittedName>
        <fullName evidence="3">TOMM leader peptide-binding protein</fullName>
    </submittedName>
</protein>
<feature type="domain" description="THIF-type NAD/FAD binding fold" evidence="1">
    <location>
        <begin position="139"/>
        <end position="360"/>
    </location>
</feature>
<dbReference type="OrthoDB" id="4219774at2"/>
<dbReference type="Pfam" id="PF00899">
    <property type="entry name" value="ThiF"/>
    <property type="match status" value="1"/>
</dbReference>
<dbReference type="EMBL" id="SMKW01000037">
    <property type="protein sequence ID" value="TDD43800.1"/>
    <property type="molecule type" value="Genomic_DNA"/>
</dbReference>
<reference evidence="3 4" key="1">
    <citation type="submission" date="2019-03" db="EMBL/GenBank/DDBJ databases">
        <title>Draft genome sequences of novel Actinobacteria.</title>
        <authorList>
            <person name="Sahin N."/>
            <person name="Ay H."/>
            <person name="Saygin H."/>
        </authorList>
    </citation>
    <scope>NUCLEOTIDE SEQUENCE [LARGE SCALE GENOMIC DNA]</scope>
    <source>
        <strain evidence="3 4">7K502</strain>
    </source>
</reference>
<name>A0A4R4YHQ5_9PSEU</name>
<dbReference type="AlphaFoldDB" id="A0A4R4YHQ5"/>
<organism evidence="3 4">
    <name type="scientific">Saccharopolyspora elongata</name>
    <dbReference type="NCBI Taxonomy" id="2530387"/>
    <lineage>
        <taxon>Bacteria</taxon>
        <taxon>Bacillati</taxon>
        <taxon>Actinomycetota</taxon>
        <taxon>Actinomycetes</taxon>
        <taxon>Pseudonocardiales</taxon>
        <taxon>Pseudonocardiaceae</taxon>
        <taxon>Saccharopolyspora</taxon>
    </lineage>
</organism>
<dbReference type="NCBIfam" id="TIGR03882">
    <property type="entry name" value="cyclo_dehyd_2"/>
    <property type="match status" value="1"/>
</dbReference>
<dbReference type="Gene3D" id="3.30.1330.230">
    <property type="match status" value="1"/>
</dbReference>
<comment type="caution">
    <text evidence="3">The sequence shown here is derived from an EMBL/GenBank/DDBJ whole genome shotgun (WGS) entry which is preliminary data.</text>
</comment>
<dbReference type="InterPro" id="IPR035985">
    <property type="entry name" value="Ubiquitin-activating_enz"/>
</dbReference>